<proteinExistence type="predicted"/>
<organism evidence="2">
    <name type="scientific">Shewanella putrefaciens (strain CN-32 / ATCC BAA-453)</name>
    <dbReference type="NCBI Taxonomy" id="319224"/>
    <lineage>
        <taxon>Bacteria</taxon>
        <taxon>Pseudomonadati</taxon>
        <taxon>Pseudomonadota</taxon>
        <taxon>Gammaproteobacteria</taxon>
        <taxon>Alteromonadales</taxon>
        <taxon>Shewanellaceae</taxon>
        <taxon>Shewanella</taxon>
    </lineage>
</organism>
<gene>
    <name evidence="2" type="ordered locus">Sputcn32_3253</name>
</gene>
<dbReference type="Gene3D" id="1.25.40.10">
    <property type="entry name" value="Tetratricopeptide repeat domain"/>
    <property type="match status" value="1"/>
</dbReference>
<keyword evidence="1" id="KW-0472">Membrane</keyword>
<accession>A4YAI2</accession>
<dbReference type="KEGG" id="spc:Sputcn32_3253"/>
<reference evidence="2" key="1">
    <citation type="submission" date="2007-04" db="EMBL/GenBank/DDBJ databases">
        <title>Complete sequence of Shewanella putrefaciens CN-32.</title>
        <authorList>
            <consortium name="US DOE Joint Genome Institute"/>
            <person name="Copeland A."/>
            <person name="Lucas S."/>
            <person name="Lapidus A."/>
            <person name="Barry K."/>
            <person name="Detter J.C."/>
            <person name="Glavina del Rio T."/>
            <person name="Hammon N."/>
            <person name="Israni S."/>
            <person name="Dalin E."/>
            <person name="Tice H."/>
            <person name="Pitluck S."/>
            <person name="Chain P."/>
            <person name="Malfatti S."/>
            <person name="Shin M."/>
            <person name="Vergez L."/>
            <person name="Schmutz J."/>
            <person name="Larimer F."/>
            <person name="Land M."/>
            <person name="Hauser L."/>
            <person name="Kyrpides N."/>
            <person name="Mikhailova N."/>
            <person name="Romine M.F."/>
            <person name="Fredrickson J."/>
            <person name="Tiedje J."/>
            <person name="Richardson P."/>
        </authorList>
    </citation>
    <scope>NUCLEOTIDE SEQUENCE [LARGE SCALE GENOMIC DNA]</scope>
    <source>
        <strain evidence="2">CN-32</strain>
    </source>
</reference>
<name>A4YAI2_SHEPC</name>
<dbReference type="eggNOG" id="COG0790">
    <property type="taxonomic scope" value="Bacteria"/>
</dbReference>
<sequence precursor="true">MNSVKTHQQWKTGIMGVRLVLRLVTRLTPLGLGLTVLGCALVGSFYSPQSFASIWDLFTNKRGVSQASVPKDSPRIELVGTLPADTELELIGFYYSSICTEKEMYFPSGDIANPQWRTKGTTSQLRQVVTSLHSASHFTQSVALQGGGSCEWQLTNIKLNMSLLPSHRLWQEAQSLKKQYLAELPVAKVKDEALEKDAFKQSFDLIPTLKEADAASADSNDATISFSPIYYPIYSYAPEDKQPFDVGLKSSLQREVSDRWSLQHSRRIRLTDERVTRVNFTPHIAEDYAVNIHILDRKAKVSYPDGTEFTYIKADLRLYPYDSAKSRFNSLQRSARLEDKRQLAKIYDSGIEHVFKGDKAKAEVLYCELGEAGDMESINWLRERARWGYIKDGQYWLERAAKLGDIQAQLELINQPLSVIPLGKVNTGQAKIREQQAWQALTELTKQGIPQAVSTMAYYQVFSCSPYFDTTAALDNYRKSVKAQPDLAQGAAETYYYFKEDFKQAEEFWDIAAEQDLYSAAEFANILMTDKYKNVAKARYLLEKVANYGAEQGLQNNIMGTAYFQLATLLENADSGDKDLGRAIALYQMSIDLAAGFSNDYETQAKARVQALQNLSR</sequence>
<dbReference type="SUPFAM" id="SSF81901">
    <property type="entry name" value="HCP-like"/>
    <property type="match status" value="1"/>
</dbReference>
<feature type="transmembrane region" description="Helical" evidence="1">
    <location>
        <begin position="20"/>
        <end position="46"/>
    </location>
</feature>
<dbReference type="HOGENOM" id="CLU_442716_0_0_6"/>
<keyword evidence="1" id="KW-1133">Transmembrane helix</keyword>
<dbReference type="AlphaFoldDB" id="A4YAI2"/>
<dbReference type="STRING" id="319224.Sputcn32_3253"/>
<dbReference type="EMBL" id="CP000681">
    <property type="protein sequence ID" value="ABP76965.1"/>
    <property type="molecule type" value="Genomic_DNA"/>
</dbReference>
<evidence type="ECO:0000313" key="2">
    <source>
        <dbReference type="EMBL" id="ABP76965.1"/>
    </source>
</evidence>
<protein>
    <submittedName>
        <fullName evidence="2">Uncharacterized protein</fullName>
    </submittedName>
</protein>
<evidence type="ECO:0000256" key="1">
    <source>
        <dbReference type="SAM" id="Phobius"/>
    </source>
</evidence>
<dbReference type="InterPro" id="IPR011990">
    <property type="entry name" value="TPR-like_helical_dom_sf"/>
</dbReference>
<keyword evidence="1" id="KW-0812">Transmembrane</keyword>